<dbReference type="PROSITE" id="PS51257">
    <property type="entry name" value="PROKAR_LIPOPROTEIN"/>
    <property type="match status" value="1"/>
</dbReference>
<feature type="signal peptide" evidence="1">
    <location>
        <begin position="1"/>
        <end position="17"/>
    </location>
</feature>
<proteinExistence type="predicted"/>
<organism evidence="2 6">
    <name type="scientific">Pseudomonas costantinii</name>
    <dbReference type="NCBI Taxonomy" id="168469"/>
    <lineage>
        <taxon>Bacteria</taxon>
        <taxon>Pseudomonadati</taxon>
        <taxon>Pseudomonadota</taxon>
        <taxon>Gammaproteobacteria</taxon>
        <taxon>Pseudomonadales</taxon>
        <taxon>Pseudomonadaceae</taxon>
        <taxon>Pseudomonas</taxon>
    </lineage>
</organism>
<name>A0A1S2V9M4_9PSED</name>
<keyword evidence="7" id="KW-1185">Reference proteome</keyword>
<keyword evidence="1" id="KW-0732">Signal</keyword>
<dbReference type="EMBL" id="MDDR01000005">
    <property type="protein sequence ID" value="OIN54733.1"/>
    <property type="molecule type" value="Genomic_DNA"/>
</dbReference>
<protein>
    <recommendedName>
        <fullName evidence="8">Lipoprotein</fullName>
    </recommendedName>
</protein>
<dbReference type="AlphaFoldDB" id="A0A1S2V9M4"/>
<evidence type="ECO:0000313" key="7">
    <source>
        <dbReference type="Proteomes" id="UP000182179"/>
    </source>
</evidence>
<evidence type="ECO:0000313" key="5">
    <source>
        <dbReference type="EMBL" id="SEE09091.1"/>
    </source>
</evidence>
<dbReference type="Proteomes" id="UP000181661">
    <property type="component" value="Unassembled WGS sequence"/>
</dbReference>
<dbReference type="EMBL" id="FNTS01000002">
    <property type="protein sequence ID" value="SEE09091.1"/>
    <property type="molecule type" value="Genomic_DNA"/>
</dbReference>
<accession>A0A1S2V9M4</accession>
<sequence length="160" mass="17530">MIRLLLMGCLLLLSACASQPPLPEKVPALALPMQLHVQRLADGQSQDWLLVIQHEGGGIRWSMMDPLGIPQARQKLINGEWQADGLLPPNPQARELFAALLFALTSADDVPALYPNAQAMDLTRTLPGHWQIVYQSSEVFSVNMAGQPLSYRITPLGAAR</sequence>
<gene>
    <name evidence="4" type="ORF">BFL40_01180</name>
    <name evidence="3" type="ORF">BFL40_02370</name>
    <name evidence="2" type="ORF">BFL40_04785</name>
    <name evidence="5" type="ORF">SAMN04515675_3897</name>
</gene>
<dbReference type="Proteomes" id="UP000182179">
    <property type="component" value="Unassembled WGS sequence"/>
</dbReference>
<dbReference type="OrthoDB" id="8685017at2"/>
<dbReference type="RefSeq" id="WP_071482680.1">
    <property type="nucleotide sequence ID" value="NZ_FNTS01000002.1"/>
</dbReference>
<comment type="caution">
    <text evidence="2">The sequence shown here is derived from an EMBL/GenBank/DDBJ whole genome shotgun (WGS) entry which is preliminary data.</text>
</comment>
<reference evidence="5 7" key="2">
    <citation type="submission" date="2016-10" db="EMBL/GenBank/DDBJ databases">
        <authorList>
            <person name="Varghese N."/>
            <person name="Submissions S."/>
        </authorList>
    </citation>
    <scope>NUCLEOTIDE SEQUENCE [LARGE SCALE GENOMIC DNA]</scope>
    <source>
        <strain evidence="5 7">BS2773</strain>
    </source>
</reference>
<reference evidence="2 6" key="1">
    <citation type="submission" date="2016-08" db="EMBL/GenBank/DDBJ databases">
        <title>Draft genome sequence of Pseudomonas costantinii LMG 22119, type strain isolated from cultivated mushroom (Agaricus bisporus) sporophores.</title>
        <authorList>
            <person name="Tambong J.T."/>
        </authorList>
    </citation>
    <scope>NUCLEOTIDE SEQUENCE [LARGE SCALE GENOMIC DNA]</scope>
    <source>
        <strain evidence="2 6">LMG 22119</strain>
    </source>
</reference>
<evidence type="ECO:0000313" key="2">
    <source>
        <dbReference type="EMBL" id="OIN54638.1"/>
    </source>
</evidence>
<dbReference type="EMBL" id="MDDR01000006">
    <property type="protein sequence ID" value="OIN54638.1"/>
    <property type="molecule type" value="Genomic_DNA"/>
</dbReference>
<evidence type="ECO:0008006" key="8">
    <source>
        <dbReference type="Google" id="ProtNLM"/>
    </source>
</evidence>
<feature type="chain" id="PRO_5015069787" description="Lipoprotein" evidence="1">
    <location>
        <begin position="18"/>
        <end position="160"/>
    </location>
</feature>
<evidence type="ECO:0000313" key="3">
    <source>
        <dbReference type="EMBL" id="OIN54733.1"/>
    </source>
</evidence>
<evidence type="ECO:0000313" key="4">
    <source>
        <dbReference type="EMBL" id="OIN55341.1"/>
    </source>
</evidence>
<evidence type="ECO:0000313" key="6">
    <source>
        <dbReference type="Proteomes" id="UP000181661"/>
    </source>
</evidence>
<dbReference type="EMBL" id="MDDR01000003">
    <property type="protein sequence ID" value="OIN55341.1"/>
    <property type="molecule type" value="Genomic_DNA"/>
</dbReference>
<evidence type="ECO:0000256" key="1">
    <source>
        <dbReference type="SAM" id="SignalP"/>
    </source>
</evidence>